<dbReference type="InterPro" id="IPR043428">
    <property type="entry name" value="LivM-like"/>
</dbReference>
<evidence type="ECO:0000313" key="9">
    <source>
        <dbReference type="Proteomes" id="UP000078084"/>
    </source>
</evidence>
<keyword evidence="3 6" id="KW-0812">Transmembrane</keyword>
<evidence type="ECO:0000256" key="6">
    <source>
        <dbReference type="SAM" id="Phobius"/>
    </source>
</evidence>
<evidence type="ECO:0000313" key="10">
    <source>
        <dbReference type="Proteomes" id="UP000292039"/>
    </source>
</evidence>
<dbReference type="OrthoDB" id="3460090at2"/>
<dbReference type="Proteomes" id="UP000078084">
    <property type="component" value="Unassembled WGS sequence"/>
</dbReference>
<evidence type="ECO:0000256" key="2">
    <source>
        <dbReference type="ARBA" id="ARBA00022475"/>
    </source>
</evidence>
<name>A0A171KN87_9BURK</name>
<dbReference type="Proteomes" id="UP000292039">
    <property type="component" value="Unassembled WGS sequence"/>
</dbReference>
<reference evidence="7 9" key="1">
    <citation type="submission" date="2015-04" db="EMBL/GenBank/DDBJ databases">
        <title>Genome sequence of Kerstersia gyiorum CG1.</title>
        <authorList>
            <person name="Greninger A.L."/>
            <person name="Kozyreva V."/>
            <person name="Chaturvedi V."/>
        </authorList>
    </citation>
    <scope>NUCLEOTIDE SEQUENCE [LARGE SCALE GENOMIC DNA]</scope>
    <source>
        <strain evidence="7 9">CG1</strain>
    </source>
</reference>
<evidence type="ECO:0000256" key="4">
    <source>
        <dbReference type="ARBA" id="ARBA00022989"/>
    </source>
</evidence>
<feature type="transmembrane region" description="Helical" evidence="6">
    <location>
        <begin position="212"/>
        <end position="238"/>
    </location>
</feature>
<dbReference type="EMBL" id="LBNE01000017">
    <property type="protein sequence ID" value="KKO70354.1"/>
    <property type="molecule type" value="Genomic_DNA"/>
</dbReference>
<feature type="transmembrane region" description="Helical" evidence="6">
    <location>
        <begin position="43"/>
        <end position="61"/>
    </location>
</feature>
<feature type="transmembrane region" description="Helical" evidence="6">
    <location>
        <begin position="68"/>
        <end position="88"/>
    </location>
</feature>
<dbReference type="GO" id="GO:0015658">
    <property type="term" value="F:branched-chain amino acid transmembrane transporter activity"/>
    <property type="evidence" value="ECO:0007669"/>
    <property type="project" value="InterPro"/>
</dbReference>
<keyword evidence="9" id="KW-1185">Reference proteome</keyword>
<comment type="caution">
    <text evidence="7">The sequence shown here is derived from an EMBL/GenBank/DDBJ whole genome shotgun (WGS) entry which is preliminary data.</text>
</comment>
<dbReference type="RefSeq" id="WP_068375439.1">
    <property type="nucleotide sequence ID" value="NZ_CBCSEB010000003.1"/>
</dbReference>
<dbReference type="STRING" id="206506.AAV32_17170"/>
<feature type="transmembrane region" description="Helical" evidence="6">
    <location>
        <begin position="258"/>
        <end position="282"/>
    </location>
</feature>
<dbReference type="EMBL" id="SGWZ01000001">
    <property type="protein sequence ID" value="RZS73273.1"/>
    <property type="molecule type" value="Genomic_DNA"/>
</dbReference>
<evidence type="ECO:0000313" key="8">
    <source>
        <dbReference type="EMBL" id="RZS73273.1"/>
    </source>
</evidence>
<gene>
    <name evidence="7" type="ORF">AAV32_17170</name>
    <name evidence="8" type="ORF">EV679_0463</name>
</gene>
<dbReference type="CDD" id="cd06581">
    <property type="entry name" value="TM_PBP1_LivM_like"/>
    <property type="match status" value="1"/>
</dbReference>
<sequence>MNSSTSLSPALALRRQGAWRLWEAPFWLAVFLLPWLASDYAMLINEIAIVALFALSLDLILGYAGIVSLGHAAFFGMGAYSAGLFALHVSPDPLLGLAFGTVCALLLGLLFSPSIMRGTDLSRLMVTIGVTLILYELANQMAWLTGGADGLQGIFMGPLFGAIEFDFYGQTAAWYSITVLLLMLAFMRVLVNSPFGATLQAVRDNPLRASAIGIPVAARLAVAYTLSAGMAGMAGSLLAQTNAFVSLDVFDFARSADVVLILVIGGAGWLYGGIFGAIVFKLMHDVLSAITPQYWMFWLGLFLVLLTLVGRDRLLRPWTLLRRPGKRASASNAAGETP</sequence>
<comment type="subcellular location">
    <subcellularLocation>
        <location evidence="1">Cell membrane</location>
        <topology evidence="1">Multi-pass membrane protein</topology>
    </subcellularLocation>
</comment>
<feature type="transmembrane region" description="Helical" evidence="6">
    <location>
        <begin position="294"/>
        <end position="311"/>
    </location>
</feature>
<dbReference type="GO" id="GO:0005886">
    <property type="term" value="C:plasma membrane"/>
    <property type="evidence" value="ECO:0007669"/>
    <property type="project" value="UniProtKB-SubCell"/>
</dbReference>
<evidence type="ECO:0000256" key="5">
    <source>
        <dbReference type="ARBA" id="ARBA00023136"/>
    </source>
</evidence>
<dbReference type="InterPro" id="IPR001851">
    <property type="entry name" value="ABC_transp_permease"/>
</dbReference>
<dbReference type="PANTHER" id="PTHR30482:SF17">
    <property type="entry name" value="ABC TRANSPORTER ATP-BINDING PROTEIN"/>
    <property type="match status" value="1"/>
</dbReference>
<evidence type="ECO:0000313" key="7">
    <source>
        <dbReference type="EMBL" id="KKO70354.1"/>
    </source>
</evidence>
<keyword evidence="5 6" id="KW-0472">Membrane</keyword>
<feature type="transmembrane region" description="Helical" evidence="6">
    <location>
        <begin position="94"/>
        <end position="112"/>
    </location>
</feature>
<dbReference type="Pfam" id="PF02653">
    <property type="entry name" value="BPD_transp_2"/>
    <property type="match status" value="1"/>
</dbReference>
<feature type="transmembrane region" description="Helical" evidence="6">
    <location>
        <begin position="124"/>
        <end position="143"/>
    </location>
</feature>
<evidence type="ECO:0000256" key="1">
    <source>
        <dbReference type="ARBA" id="ARBA00004651"/>
    </source>
</evidence>
<accession>A0A171KN87</accession>
<organism evidence="7 9">
    <name type="scientific">Kerstersia gyiorum</name>
    <dbReference type="NCBI Taxonomy" id="206506"/>
    <lineage>
        <taxon>Bacteria</taxon>
        <taxon>Pseudomonadati</taxon>
        <taxon>Pseudomonadota</taxon>
        <taxon>Betaproteobacteria</taxon>
        <taxon>Burkholderiales</taxon>
        <taxon>Alcaligenaceae</taxon>
        <taxon>Kerstersia</taxon>
    </lineage>
</organism>
<dbReference type="PANTHER" id="PTHR30482">
    <property type="entry name" value="HIGH-AFFINITY BRANCHED-CHAIN AMINO ACID TRANSPORT SYSTEM PERMEASE"/>
    <property type="match status" value="1"/>
</dbReference>
<dbReference type="AlphaFoldDB" id="A0A171KN87"/>
<dbReference type="PATRIC" id="fig|206506.3.peg.3654"/>
<reference evidence="8 10" key="2">
    <citation type="submission" date="2019-02" db="EMBL/GenBank/DDBJ databases">
        <title>Genomic Encyclopedia of Type Strains, Phase IV (KMG-IV): sequencing the most valuable type-strain genomes for metagenomic binning, comparative biology and taxonomic classification.</title>
        <authorList>
            <person name="Goeker M."/>
        </authorList>
    </citation>
    <scope>NUCLEOTIDE SEQUENCE [LARGE SCALE GENOMIC DNA]</scope>
    <source>
        <strain evidence="8 10">DSM 16618</strain>
    </source>
</reference>
<protein>
    <submittedName>
        <fullName evidence="7">ABC transporter permease</fullName>
    </submittedName>
    <submittedName>
        <fullName evidence="8">Amino acid/amide ABC transporter membrane protein 2 (HAAT family)</fullName>
    </submittedName>
</protein>
<keyword evidence="4 6" id="KW-1133">Transmembrane helix</keyword>
<evidence type="ECO:0000256" key="3">
    <source>
        <dbReference type="ARBA" id="ARBA00022692"/>
    </source>
</evidence>
<proteinExistence type="predicted"/>
<feature type="transmembrane region" description="Helical" evidence="6">
    <location>
        <begin position="172"/>
        <end position="191"/>
    </location>
</feature>
<keyword evidence="2" id="KW-1003">Cell membrane</keyword>